<keyword evidence="1" id="KW-0812">Transmembrane</keyword>
<organism evidence="3">
    <name type="scientific">freshwater metagenome</name>
    <dbReference type="NCBI Taxonomy" id="449393"/>
    <lineage>
        <taxon>unclassified sequences</taxon>
        <taxon>metagenomes</taxon>
        <taxon>ecological metagenomes</taxon>
    </lineage>
</organism>
<evidence type="ECO:0000256" key="1">
    <source>
        <dbReference type="SAM" id="Phobius"/>
    </source>
</evidence>
<proteinExistence type="predicted"/>
<evidence type="ECO:0000259" key="2">
    <source>
        <dbReference type="SMART" id="SM00858"/>
    </source>
</evidence>
<dbReference type="InterPro" id="IPR013974">
    <property type="entry name" value="SAF"/>
</dbReference>
<feature type="domain" description="SAF" evidence="2">
    <location>
        <begin position="37"/>
        <end position="99"/>
    </location>
</feature>
<dbReference type="EMBL" id="CAEZTK010000001">
    <property type="protein sequence ID" value="CAB4558994.1"/>
    <property type="molecule type" value="Genomic_DNA"/>
</dbReference>
<gene>
    <name evidence="3" type="ORF">UFOPK1643_00016</name>
</gene>
<name>A0A6J6D6L2_9ZZZZ</name>
<keyword evidence="1" id="KW-0472">Membrane</keyword>
<reference evidence="3" key="1">
    <citation type="submission" date="2020-05" db="EMBL/GenBank/DDBJ databases">
        <authorList>
            <person name="Chiriac C."/>
            <person name="Salcher M."/>
            <person name="Ghai R."/>
            <person name="Kavagutti S V."/>
        </authorList>
    </citation>
    <scope>NUCLEOTIDE SEQUENCE</scope>
</reference>
<keyword evidence="1" id="KW-1133">Transmembrane helix</keyword>
<feature type="transmembrane region" description="Helical" evidence="1">
    <location>
        <begin position="12"/>
        <end position="33"/>
    </location>
</feature>
<protein>
    <submittedName>
        <fullName evidence="3">Unannotated protein</fullName>
    </submittedName>
</protein>
<evidence type="ECO:0000313" key="3">
    <source>
        <dbReference type="EMBL" id="CAB4558994.1"/>
    </source>
</evidence>
<dbReference type="AlphaFoldDB" id="A0A6J6D6L2"/>
<sequence length="199" mass="20706">MRPPKNTFSARLPLAVTLIIASFVSSIFISSMANKGEDYWVVRGAIITGHVISSSDLEVAHLNLNNSSDLYIDKSFNPIGLIALRTMQQGEVIGAADLGASIAGQSTSAVPLSVRSVDIAKGLALGEGVDVYWVLDSNNGEESVEPVLVLGGAALLSIESTGNSFSGDVGLSIAVENTQVLRVLSATTVGRLVIIASHV</sequence>
<dbReference type="CDD" id="cd11614">
    <property type="entry name" value="SAF_CpaB_FlgA_like"/>
    <property type="match status" value="1"/>
</dbReference>
<accession>A0A6J6D6L2</accession>
<dbReference type="SMART" id="SM00858">
    <property type="entry name" value="SAF"/>
    <property type="match status" value="1"/>
</dbReference>